<dbReference type="EMBL" id="JARJCN010000041">
    <property type="protein sequence ID" value="KAJ7083342.1"/>
    <property type="molecule type" value="Genomic_DNA"/>
</dbReference>
<dbReference type="PANTHER" id="PTHR40465">
    <property type="entry name" value="CHROMOSOME 1, WHOLE GENOME SHOTGUN SEQUENCE"/>
    <property type="match status" value="1"/>
</dbReference>
<keyword evidence="2" id="KW-0812">Transmembrane</keyword>
<feature type="transmembrane region" description="Helical" evidence="2">
    <location>
        <begin position="248"/>
        <end position="269"/>
    </location>
</feature>
<organism evidence="4 5">
    <name type="scientific">Mycena belliarum</name>
    <dbReference type="NCBI Taxonomy" id="1033014"/>
    <lineage>
        <taxon>Eukaryota</taxon>
        <taxon>Fungi</taxon>
        <taxon>Dikarya</taxon>
        <taxon>Basidiomycota</taxon>
        <taxon>Agaricomycotina</taxon>
        <taxon>Agaricomycetes</taxon>
        <taxon>Agaricomycetidae</taxon>
        <taxon>Agaricales</taxon>
        <taxon>Marasmiineae</taxon>
        <taxon>Mycenaceae</taxon>
        <taxon>Mycena</taxon>
    </lineage>
</organism>
<keyword evidence="2" id="KW-0472">Membrane</keyword>
<feature type="transmembrane region" description="Helical" evidence="2">
    <location>
        <begin position="218"/>
        <end position="236"/>
    </location>
</feature>
<feature type="compositionally biased region" description="Polar residues" evidence="1">
    <location>
        <begin position="315"/>
        <end position="324"/>
    </location>
</feature>
<dbReference type="PANTHER" id="PTHR40465:SF1">
    <property type="entry name" value="DUF6534 DOMAIN-CONTAINING PROTEIN"/>
    <property type="match status" value="1"/>
</dbReference>
<feature type="transmembrane region" description="Helical" evidence="2">
    <location>
        <begin position="26"/>
        <end position="45"/>
    </location>
</feature>
<evidence type="ECO:0000256" key="2">
    <source>
        <dbReference type="SAM" id="Phobius"/>
    </source>
</evidence>
<evidence type="ECO:0000256" key="1">
    <source>
        <dbReference type="SAM" id="MobiDB-lite"/>
    </source>
</evidence>
<sequence>MASSSQSIIKLSPPSAFFVAHRVDTLGPWVLGAFTDCILMGVVFCQVHTFFKTRTSITGPFQRYCYWLVIVVLVLSILKTCQEITVVWVQHVHDFANPDVARLRVAEAWWQVSTPLMTGVIGCVVQSFFCTRFYLLSRKWYLVIPIVCAMTVGITGISLTVYYILTDNVHAKVMWLLIHLVGVFVADFLITAGTFVTLRRRAAGLVRTTQLINRLVRLVFESAIPPTVIAFIDLVMTQTLGRQGPKLLWHLLLNFTLGKVYVISLMYTLNSINEYRREMDSDNYIVYTESDIRSRRNNVELGNLGIKTEIRIQTEVSTSTSTRGSPLPGKSHAVDTSGCEQRSHTPGDRDHKPSY</sequence>
<name>A0AAD6U3D7_9AGAR</name>
<feature type="domain" description="DUF6534" evidence="3">
    <location>
        <begin position="184"/>
        <end position="271"/>
    </location>
</feature>
<dbReference type="AlphaFoldDB" id="A0AAD6U3D7"/>
<feature type="transmembrane region" description="Helical" evidence="2">
    <location>
        <begin position="177"/>
        <end position="198"/>
    </location>
</feature>
<accession>A0AAD6U3D7</accession>
<keyword evidence="2" id="KW-1133">Transmembrane helix</keyword>
<reference evidence="4" key="1">
    <citation type="submission" date="2023-03" db="EMBL/GenBank/DDBJ databases">
        <title>Massive genome expansion in bonnet fungi (Mycena s.s.) driven by repeated elements and novel gene families across ecological guilds.</title>
        <authorList>
            <consortium name="Lawrence Berkeley National Laboratory"/>
            <person name="Harder C.B."/>
            <person name="Miyauchi S."/>
            <person name="Viragh M."/>
            <person name="Kuo A."/>
            <person name="Thoen E."/>
            <person name="Andreopoulos B."/>
            <person name="Lu D."/>
            <person name="Skrede I."/>
            <person name="Drula E."/>
            <person name="Henrissat B."/>
            <person name="Morin E."/>
            <person name="Kohler A."/>
            <person name="Barry K."/>
            <person name="LaButti K."/>
            <person name="Morin E."/>
            <person name="Salamov A."/>
            <person name="Lipzen A."/>
            <person name="Mereny Z."/>
            <person name="Hegedus B."/>
            <person name="Baldrian P."/>
            <person name="Stursova M."/>
            <person name="Weitz H."/>
            <person name="Taylor A."/>
            <person name="Grigoriev I.V."/>
            <person name="Nagy L.G."/>
            <person name="Martin F."/>
            <person name="Kauserud H."/>
        </authorList>
    </citation>
    <scope>NUCLEOTIDE SEQUENCE</scope>
    <source>
        <strain evidence="4">CBHHK173m</strain>
    </source>
</reference>
<dbReference type="InterPro" id="IPR045339">
    <property type="entry name" value="DUF6534"/>
</dbReference>
<feature type="transmembrane region" description="Helical" evidence="2">
    <location>
        <begin position="66"/>
        <end position="88"/>
    </location>
</feature>
<dbReference type="Pfam" id="PF20152">
    <property type="entry name" value="DUF6534"/>
    <property type="match status" value="1"/>
</dbReference>
<comment type="caution">
    <text evidence="4">The sequence shown here is derived from an EMBL/GenBank/DDBJ whole genome shotgun (WGS) entry which is preliminary data.</text>
</comment>
<dbReference type="Proteomes" id="UP001222325">
    <property type="component" value="Unassembled WGS sequence"/>
</dbReference>
<keyword evidence="5" id="KW-1185">Reference proteome</keyword>
<protein>
    <recommendedName>
        <fullName evidence="3">DUF6534 domain-containing protein</fullName>
    </recommendedName>
</protein>
<feature type="region of interest" description="Disordered" evidence="1">
    <location>
        <begin position="315"/>
        <end position="355"/>
    </location>
</feature>
<feature type="compositionally biased region" description="Basic and acidic residues" evidence="1">
    <location>
        <begin position="341"/>
        <end position="355"/>
    </location>
</feature>
<evidence type="ECO:0000313" key="5">
    <source>
        <dbReference type="Proteomes" id="UP001222325"/>
    </source>
</evidence>
<feature type="transmembrane region" description="Helical" evidence="2">
    <location>
        <begin position="108"/>
        <end position="129"/>
    </location>
</feature>
<evidence type="ECO:0000259" key="3">
    <source>
        <dbReference type="Pfam" id="PF20152"/>
    </source>
</evidence>
<gene>
    <name evidence="4" type="ORF">B0H15DRAFT_422019</name>
</gene>
<feature type="transmembrane region" description="Helical" evidence="2">
    <location>
        <begin position="141"/>
        <end position="165"/>
    </location>
</feature>
<proteinExistence type="predicted"/>
<evidence type="ECO:0000313" key="4">
    <source>
        <dbReference type="EMBL" id="KAJ7083342.1"/>
    </source>
</evidence>